<dbReference type="InterPro" id="IPR036390">
    <property type="entry name" value="WH_DNA-bd_sf"/>
</dbReference>
<evidence type="ECO:0000256" key="4">
    <source>
        <dbReference type="ARBA" id="ARBA00023163"/>
    </source>
</evidence>
<dbReference type="eggNOG" id="COG0583">
    <property type="taxonomic scope" value="Bacteria"/>
</dbReference>
<dbReference type="EMBL" id="CP002417">
    <property type="protein sequence ID" value="ADU34374.1"/>
    <property type="molecule type" value="Genomic_DNA"/>
</dbReference>
<dbReference type="InterPro" id="IPR005119">
    <property type="entry name" value="LysR_subst-bd"/>
</dbReference>
<evidence type="ECO:0000256" key="1">
    <source>
        <dbReference type="ARBA" id="ARBA00009437"/>
    </source>
</evidence>
<dbReference type="KEGG" id="vpe:Varpa_0152"/>
<dbReference type="InterPro" id="IPR036388">
    <property type="entry name" value="WH-like_DNA-bd_sf"/>
</dbReference>
<dbReference type="Pfam" id="PF00126">
    <property type="entry name" value="HTH_1"/>
    <property type="match status" value="1"/>
</dbReference>
<dbReference type="STRING" id="595537.Varpa_0152"/>
<keyword evidence="3" id="KW-0238">DNA-binding</keyword>
<dbReference type="Gene3D" id="1.10.10.10">
    <property type="entry name" value="Winged helix-like DNA-binding domain superfamily/Winged helix DNA-binding domain"/>
    <property type="match status" value="1"/>
</dbReference>
<dbReference type="Gene3D" id="3.40.190.10">
    <property type="entry name" value="Periplasmic binding protein-like II"/>
    <property type="match status" value="2"/>
</dbReference>
<name>E6V060_VARPE</name>
<evidence type="ECO:0000259" key="5">
    <source>
        <dbReference type="PROSITE" id="PS50931"/>
    </source>
</evidence>
<evidence type="ECO:0000256" key="2">
    <source>
        <dbReference type="ARBA" id="ARBA00023015"/>
    </source>
</evidence>
<evidence type="ECO:0000313" key="7">
    <source>
        <dbReference type="Proteomes" id="UP000008917"/>
    </source>
</evidence>
<dbReference type="RefSeq" id="WP_013538621.1">
    <property type="nucleotide sequence ID" value="NC_014931.1"/>
</dbReference>
<dbReference type="SUPFAM" id="SSF53850">
    <property type="entry name" value="Periplasmic binding protein-like II"/>
    <property type="match status" value="1"/>
</dbReference>
<evidence type="ECO:0000313" key="6">
    <source>
        <dbReference type="EMBL" id="ADU34374.1"/>
    </source>
</evidence>
<comment type="similarity">
    <text evidence="1">Belongs to the LysR transcriptional regulatory family.</text>
</comment>
<dbReference type="InterPro" id="IPR050950">
    <property type="entry name" value="HTH-type_LysR_regulators"/>
</dbReference>
<dbReference type="PRINTS" id="PR00039">
    <property type="entry name" value="HTHLYSR"/>
</dbReference>
<dbReference type="GO" id="GO:0003677">
    <property type="term" value="F:DNA binding"/>
    <property type="evidence" value="ECO:0007669"/>
    <property type="project" value="UniProtKB-KW"/>
</dbReference>
<organism evidence="6 7">
    <name type="scientific">Variovorax paradoxus (strain EPS)</name>
    <dbReference type="NCBI Taxonomy" id="595537"/>
    <lineage>
        <taxon>Bacteria</taxon>
        <taxon>Pseudomonadati</taxon>
        <taxon>Pseudomonadota</taxon>
        <taxon>Betaproteobacteria</taxon>
        <taxon>Burkholderiales</taxon>
        <taxon>Comamonadaceae</taxon>
        <taxon>Variovorax</taxon>
    </lineage>
</organism>
<proteinExistence type="inferred from homology"/>
<sequence length="315" mass="34453">MQLRQLQHLVALAEQGSFGRAAQAAHLSQPAFSRSIDMLEDKLQARLVDRAYGTVRFTQAGELVLARARELIADAQQIQRDVLQLQGLSIGSLAVGLGPFAASTLGRMALSLMAQRHPQLLMRMEVADTVTLSERLHRRQLDLFIADTRDLKKQPGLKLARLPDLPVSFFVQPKHPLRRLKQVTLEKAMAYPLAGPNLPAEVAAHFERHVQRDTRGDGRDERGVFNVTCDDAGTLRHLALTANAVILAPHALHAPALNTDTDTDALVPLPVAGFAGMQTHYSLVTLAGRTPSAAATVYTRLVTELMAPFKRPAGR</sequence>
<dbReference type="OrthoDB" id="8673707at2"/>
<dbReference type="FunFam" id="1.10.10.10:FF:000001">
    <property type="entry name" value="LysR family transcriptional regulator"/>
    <property type="match status" value="1"/>
</dbReference>
<protein>
    <submittedName>
        <fullName evidence="6">Transcriptional regulator, LysR family</fullName>
    </submittedName>
</protein>
<keyword evidence="4" id="KW-0804">Transcription</keyword>
<keyword evidence="2" id="KW-0805">Transcription regulation</keyword>
<dbReference type="GO" id="GO:0005829">
    <property type="term" value="C:cytosol"/>
    <property type="evidence" value="ECO:0007669"/>
    <property type="project" value="TreeGrafter"/>
</dbReference>
<dbReference type="PROSITE" id="PS50931">
    <property type="entry name" value="HTH_LYSR"/>
    <property type="match status" value="1"/>
</dbReference>
<dbReference type="InterPro" id="IPR000847">
    <property type="entry name" value="LysR_HTH_N"/>
</dbReference>
<dbReference type="GO" id="GO:0003700">
    <property type="term" value="F:DNA-binding transcription factor activity"/>
    <property type="evidence" value="ECO:0007669"/>
    <property type="project" value="InterPro"/>
</dbReference>
<dbReference type="Pfam" id="PF03466">
    <property type="entry name" value="LysR_substrate"/>
    <property type="match status" value="1"/>
</dbReference>
<dbReference type="AlphaFoldDB" id="E6V060"/>
<evidence type="ECO:0000256" key="3">
    <source>
        <dbReference type="ARBA" id="ARBA00023125"/>
    </source>
</evidence>
<dbReference type="SUPFAM" id="SSF46785">
    <property type="entry name" value="Winged helix' DNA-binding domain"/>
    <property type="match status" value="1"/>
</dbReference>
<dbReference type="HOGENOM" id="CLU_039613_6_0_4"/>
<reference evidence="7" key="1">
    <citation type="submission" date="2010-12" db="EMBL/GenBank/DDBJ databases">
        <title>Complete sequence of Variovorax paradoxus EPS.</title>
        <authorList>
            <consortium name="US DOE Joint Genome Institute"/>
            <person name="Lucas S."/>
            <person name="Copeland A."/>
            <person name="Lapidus A."/>
            <person name="Cheng J.-F."/>
            <person name="Goodwin L."/>
            <person name="Pitluck S."/>
            <person name="Teshima H."/>
            <person name="Detter J.C."/>
            <person name="Han C."/>
            <person name="Tapia R."/>
            <person name="Land M."/>
            <person name="Hauser L."/>
            <person name="Kyrpides N."/>
            <person name="Ivanova N."/>
            <person name="Ovchinnikova G."/>
            <person name="Orwin P."/>
            <person name="Han J.-I.G."/>
            <person name="Woyke T."/>
        </authorList>
    </citation>
    <scope>NUCLEOTIDE SEQUENCE [LARGE SCALE GENOMIC DNA]</scope>
    <source>
        <strain evidence="7">EPS</strain>
    </source>
</reference>
<accession>E6V060</accession>
<dbReference type="PANTHER" id="PTHR30419:SF30">
    <property type="entry name" value="LYSR FAMILY TRANSCRIPTIONAL REGULATOR"/>
    <property type="match status" value="1"/>
</dbReference>
<reference evidence="6 7" key="2">
    <citation type="journal article" date="2013" name="Genome Announc.">
        <title>Genome of the Root-Associated Plant Growth-Promoting Bacterium Variovorax paradoxus Strain EPS.</title>
        <authorList>
            <person name="Han J.I."/>
            <person name="Spain J.C."/>
            <person name="Leadbetter J.R."/>
            <person name="Ovchinnikova G."/>
            <person name="Goodwin L.A."/>
            <person name="Han C.S."/>
            <person name="Woyke T."/>
            <person name="Davenport K.W."/>
            <person name="Orwin P.M."/>
        </authorList>
    </citation>
    <scope>NUCLEOTIDE SEQUENCE [LARGE SCALE GENOMIC DNA]</scope>
    <source>
        <strain evidence="6 7">EPS</strain>
    </source>
</reference>
<gene>
    <name evidence="6" type="ordered locus">Varpa_0152</name>
</gene>
<dbReference type="Proteomes" id="UP000008917">
    <property type="component" value="Chromosome"/>
</dbReference>
<feature type="domain" description="HTH lysR-type" evidence="5">
    <location>
        <begin position="1"/>
        <end position="58"/>
    </location>
</feature>
<dbReference type="PANTHER" id="PTHR30419">
    <property type="entry name" value="HTH-TYPE TRANSCRIPTIONAL REGULATOR YBHD"/>
    <property type="match status" value="1"/>
</dbReference>